<gene>
    <name evidence="5" type="ORF">SAMN04488505_104261</name>
</gene>
<dbReference type="GO" id="GO:0030170">
    <property type="term" value="F:pyridoxal phosphate binding"/>
    <property type="evidence" value="ECO:0007669"/>
    <property type="project" value="UniProtKB-UniRule"/>
</dbReference>
<dbReference type="Gene3D" id="3.20.20.10">
    <property type="entry name" value="Alanine racemase"/>
    <property type="match status" value="1"/>
</dbReference>
<dbReference type="Proteomes" id="UP000198984">
    <property type="component" value="Unassembled WGS sequence"/>
</dbReference>
<dbReference type="InterPro" id="IPR001608">
    <property type="entry name" value="Ala_racemase_N"/>
</dbReference>
<feature type="modified residue" description="N6-(pyridoxal phosphate)lysine" evidence="2">
    <location>
        <position position="78"/>
    </location>
</feature>
<dbReference type="PROSITE" id="PS01211">
    <property type="entry name" value="UPF0001"/>
    <property type="match status" value="1"/>
</dbReference>
<dbReference type="HAMAP" id="MF_02087">
    <property type="entry name" value="PLP_homeostasis"/>
    <property type="match status" value="1"/>
</dbReference>
<evidence type="ECO:0000313" key="6">
    <source>
        <dbReference type="Proteomes" id="UP000198984"/>
    </source>
</evidence>
<reference evidence="5 6" key="1">
    <citation type="submission" date="2016-10" db="EMBL/GenBank/DDBJ databases">
        <authorList>
            <person name="de Groot N.N."/>
        </authorList>
    </citation>
    <scope>NUCLEOTIDE SEQUENCE [LARGE SCALE GENOMIC DNA]</scope>
    <source>
        <strain evidence="5 6">DSM 21039</strain>
    </source>
</reference>
<dbReference type="AlphaFoldDB" id="A0A1H7Y049"/>
<evidence type="ECO:0000313" key="5">
    <source>
        <dbReference type="EMBL" id="SEM39305.1"/>
    </source>
</evidence>
<dbReference type="CDD" id="cd00635">
    <property type="entry name" value="PLPDE_III_YBL036c_like"/>
    <property type="match status" value="1"/>
</dbReference>
<protein>
    <recommendedName>
        <fullName evidence="2">Pyridoxal phosphate homeostasis protein</fullName>
        <shortName evidence="2">PLP homeostasis protein</shortName>
    </recommendedName>
</protein>
<name>A0A1H7Y049_9BACT</name>
<comment type="similarity">
    <text evidence="2 3">Belongs to the pyridoxal phosphate-binding protein YggS/PROSC family.</text>
</comment>
<accession>A0A1H7Y049</accession>
<dbReference type="SUPFAM" id="SSF51419">
    <property type="entry name" value="PLP-binding barrel"/>
    <property type="match status" value="1"/>
</dbReference>
<dbReference type="EMBL" id="FOBB01000004">
    <property type="protein sequence ID" value="SEM39305.1"/>
    <property type="molecule type" value="Genomic_DNA"/>
</dbReference>
<keyword evidence="1 2" id="KW-0663">Pyridoxal phosphate</keyword>
<dbReference type="Pfam" id="PF01168">
    <property type="entry name" value="Ala_racemase_N"/>
    <property type="match status" value="1"/>
</dbReference>
<dbReference type="NCBIfam" id="TIGR00044">
    <property type="entry name" value="YggS family pyridoxal phosphate-dependent enzyme"/>
    <property type="match status" value="1"/>
</dbReference>
<proteinExistence type="inferred from homology"/>
<comment type="function">
    <text evidence="2">Pyridoxal 5'-phosphate (PLP)-binding protein, which is involved in PLP homeostasis.</text>
</comment>
<evidence type="ECO:0000256" key="2">
    <source>
        <dbReference type="HAMAP-Rule" id="MF_02087"/>
    </source>
</evidence>
<evidence type="ECO:0000256" key="1">
    <source>
        <dbReference type="ARBA" id="ARBA00022898"/>
    </source>
</evidence>
<evidence type="ECO:0000256" key="3">
    <source>
        <dbReference type="RuleBase" id="RU004514"/>
    </source>
</evidence>
<dbReference type="FunFam" id="3.20.20.10:FF:000018">
    <property type="entry name" value="Pyridoxal phosphate homeostasis protein"/>
    <property type="match status" value="1"/>
</dbReference>
<dbReference type="InterPro" id="IPR011078">
    <property type="entry name" value="PyrdxlP_homeostasis"/>
</dbReference>
<feature type="domain" description="Alanine racemase N-terminal" evidence="4">
    <location>
        <begin position="59"/>
        <end position="273"/>
    </location>
</feature>
<organism evidence="5 6">
    <name type="scientific">Chitinophaga rupis</name>
    <dbReference type="NCBI Taxonomy" id="573321"/>
    <lineage>
        <taxon>Bacteria</taxon>
        <taxon>Pseudomonadati</taxon>
        <taxon>Bacteroidota</taxon>
        <taxon>Chitinophagia</taxon>
        <taxon>Chitinophagales</taxon>
        <taxon>Chitinophagaceae</taxon>
        <taxon>Chitinophaga</taxon>
    </lineage>
</organism>
<evidence type="ECO:0000259" key="4">
    <source>
        <dbReference type="Pfam" id="PF01168"/>
    </source>
</evidence>
<dbReference type="PANTHER" id="PTHR10146:SF14">
    <property type="entry name" value="PYRIDOXAL PHOSPHATE HOMEOSTASIS PROTEIN"/>
    <property type="match status" value="1"/>
</dbReference>
<dbReference type="InterPro" id="IPR029066">
    <property type="entry name" value="PLP-binding_barrel"/>
</dbReference>
<sequence length="274" mass="31402">MRYEPCSFTFPRTIIFSRTRPWTIDHGLWTSTHQAMDHRPWTMDFFFTFAPMSINLPAYQQVQATLQPYGARLVAVSKIKPVADIQALYNAGQRAFGENYVQELVQKQPELPSDIEWHFIGHLQSNKVKYIAPFVSMIHAVDSFKLLQEISKQAAKNNRSIDCLLQMHIAEEETKFGLDAAELEALLQQWQQQALPNIRITGLMGMATNTDNEAQILKEFQQLKELHTRIKEQYFPDQDYFRELSIGMSGDYLLALQAGSTLVRIGSLLFGARG</sequence>
<keyword evidence="6" id="KW-1185">Reference proteome</keyword>
<dbReference type="STRING" id="573321.SAMN04488505_104261"/>
<dbReference type="PANTHER" id="PTHR10146">
    <property type="entry name" value="PROLINE SYNTHETASE CO-TRANSCRIBED BACTERIAL HOMOLOG PROTEIN"/>
    <property type="match status" value="1"/>
</dbReference>